<keyword evidence="2" id="KW-1185">Reference proteome</keyword>
<organism evidence="1 2">
    <name type="scientific">Metallibacterium scheffleri</name>
    <dbReference type="NCBI Taxonomy" id="993689"/>
    <lineage>
        <taxon>Bacteria</taxon>
        <taxon>Pseudomonadati</taxon>
        <taxon>Pseudomonadota</taxon>
        <taxon>Gammaproteobacteria</taxon>
        <taxon>Lysobacterales</taxon>
        <taxon>Rhodanobacteraceae</taxon>
        <taxon>Metallibacterium</taxon>
    </lineage>
</organism>
<evidence type="ECO:0000313" key="1">
    <source>
        <dbReference type="EMBL" id="THD11560.1"/>
    </source>
</evidence>
<dbReference type="AlphaFoldDB" id="A0A4S3KRE9"/>
<name>A0A4S3KRE9_9GAMM</name>
<dbReference type="Proteomes" id="UP000307749">
    <property type="component" value="Unassembled WGS sequence"/>
</dbReference>
<dbReference type="STRING" id="993689.GCA_002077135_01132"/>
<evidence type="ECO:0000313" key="2">
    <source>
        <dbReference type="Proteomes" id="UP000307749"/>
    </source>
</evidence>
<accession>A0A4S3KRE9</accession>
<reference evidence="1 2" key="1">
    <citation type="submission" date="2017-02" db="EMBL/GenBank/DDBJ databases">
        <title>Whole genome sequencing of Metallibacterium scheffleri DSM 24874 (T).</title>
        <authorList>
            <person name="Kumar S."/>
            <person name="Patil P."/>
            <person name="Patil P.B."/>
        </authorList>
    </citation>
    <scope>NUCLEOTIDE SEQUENCE [LARGE SCALE GENOMIC DNA]</scope>
    <source>
        <strain evidence="1 2">DSM 24874</strain>
    </source>
</reference>
<proteinExistence type="predicted"/>
<dbReference type="EMBL" id="MWQO01000011">
    <property type="protein sequence ID" value="THD11560.1"/>
    <property type="molecule type" value="Genomic_DNA"/>
</dbReference>
<dbReference type="RefSeq" id="WP_081126451.1">
    <property type="nucleotide sequence ID" value="NZ_DAHXOC010000014.1"/>
</dbReference>
<sequence>MPIDSTAPWTHAYLRAQRALSAWIEADGRAARRLAFAARSAVMALAARERAQLARWVAWLLRSRALVARGLEQRLLRLDTRLARAVANAAAHLPALPAAPTARGARPTLVSHLG</sequence>
<comment type="caution">
    <text evidence="1">The sequence shown here is derived from an EMBL/GenBank/DDBJ whole genome shotgun (WGS) entry which is preliminary data.</text>
</comment>
<gene>
    <name evidence="1" type="ORF">B1806_03275</name>
</gene>
<protein>
    <submittedName>
        <fullName evidence="1">Uncharacterized protein</fullName>
    </submittedName>
</protein>